<dbReference type="PROSITE" id="PS51257">
    <property type="entry name" value="PROKAR_LIPOPROTEIN"/>
    <property type="match status" value="1"/>
</dbReference>
<feature type="region of interest" description="Disordered" evidence="1">
    <location>
        <begin position="19"/>
        <end position="41"/>
    </location>
</feature>
<feature type="chain" id="PRO_5047206336" description="SGNH hydrolase-type esterase domain-containing protein" evidence="2">
    <location>
        <begin position="16"/>
        <end position="283"/>
    </location>
</feature>
<accession>A0ABQ2II46</accession>
<feature type="signal peptide" evidence="2">
    <location>
        <begin position="1"/>
        <end position="15"/>
    </location>
</feature>
<keyword evidence="5" id="KW-1185">Reference proteome</keyword>
<dbReference type="SUPFAM" id="SSF52266">
    <property type="entry name" value="SGNH hydrolase"/>
    <property type="match status" value="1"/>
</dbReference>
<comment type="caution">
    <text evidence="4">The sequence shown here is derived from an EMBL/GenBank/DDBJ whole genome shotgun (WGS) entry which is preliminary data.</text>
</comment>
<gene>
    <name evidence="4" type="ORF">GCM10011609_55680</name>
</gene>
<evidence type="ECO:0000259" key="3">
    <source>
        <dbReference type="Pfam" id="PF13472"/>
    </source>
</evidence>
<protein>
    <recommendedName>
        <fullName evidence="3">SGNH hydrolase-type esterase domain-containing protein</fullName>
    </recommendedName>
</protein>
<feature type="compositionally biased region" description="Pro residues" evidence="1">
    <location>
        <begin position="20"/>
        <end position="40"/>
    </location>
</feature>
<reference evidence="5" key="1">
    <citation type="journal article" date="2019" name="Int. J. Syst. Evol. Microbiol.">
        <title>The Global Catalogue of Microorganisms (GCM) 10K type strain sequencing project: providing services to taxonomists for standard genome sequencing and annotation.</title>
        <authorList>
            <consortium name="The Broad Institute Genomics Platform"/>
            <consortium name="The Broad Institute Genome Sequencing Center for Infectious Disease"/>
            <person name="Wu L."/>
            <person name="Ma J."/>
        </authorList>
    </citation>
    <scope>NUCLEOTIDE SEQUENCE [LARGE SCALE GENOMIC DNA]</scope>
    <source>
        <strain evidence="5">CGMCC 4.7319</strain>
    </source>
</reference>
<evidence type="ECO:0000313" key="5">
    <source>
        <dbReference type="Proteomes" id="UP000597656"/>
    </source>
</evidence>
<name>A0ABQ2II46_9PSEU</name>
<dbReference type="EMBL" id="BMNC01000008">
    <property type="protein sequence ID" value="GGN08841.1"/>
    <property type="molecule type" value="Genomic_DNA"/>
</dbReference>
<evidence type="ECO:0000256" key="2">
    <source>
        <dbReference type="SAM" id="SignalP"/>
    </source>
</evidence>
<evidence type="ECO:0000313" key="4">
    <source>
        <dbReference type="EMBL" id="GGN08841.1"/>
    </source>
</evidence>
<evidence type="ECO:0000256" key="1">
    <source>
        <dbReference type="SAM" id="MobiDB-lite"/>
    </source>
</evidence>
<sequence>MPRFALILPALFALAACTATPPPSTPTPTPSSSTQPPPPDQQIHLSIGDSYATGFAPSGSTTESFAQIIANRANRKLINLACNGATSADLATKPACGPNATGKSQLDAATETLRTNKVSLITLVIGGNDLAPCALAQDPLDCATRTVATIQTNVAGTLSELRQAAPDVKIIGLTYPDVFLGAWVNPSFPNGKNLARLSVTMFQDFNSKLAAQYNKFGAKFADVTNTTGGYGALTDLTQDPKYGQIPTSVAKVCNLTYFCDRTDVHPTPAGHQAIAEAVTAAGR</sequence>
<dbReference type="Pfam" id="PF13472">
    <property type="entry name" value="Lipase_GDSL_2"/>
    <property type="match status" value="1"/>
</dbReference>
<feature type="domain" description="SGNH hydrolase-type esterase" evidence="3">
    <location>
        <begin position="47"/>
        <end position="273"/>
    </location>
</feature>
<dbReference type="InterPro" id="IPR036514">
    <property type="entry name" value="SGNH_hydro_sf"/>
</dbReference>
<organism evidence="4 5">
    <name type="scientific">Lentzea pudingi</name>
    <dbReference type="NCBI Taxonomy" id="1789439"/>
    <lineage>
        <taxon>Bacteria</taxon>
        <taxon>Bacillati</taxon>
        <taxon>Actinomycetota</taxon>
        <taxon>Actinomycetes</taxon>
        <taxon>Pseudonocardiales</taxon>
        <taxon>Pseudonocardiaceae</taxon>
        <taxon>Lentzea</taxon>
    </lineage>
</organism>
<keyword evidence="2" id="KW-0732">Signal</keyword>
<proteinExistence type="predicted"/>
<dbReference type="RefSeq" id="WP_189157760.1">
    <property type="nucleotide sequence ID" value="NZ_BMNC01000008.1"/>
</dbReference>
<dbReference type="Gene3D" id="3.40.50.1110">
    <property type="entry name" value="SGNH hydrolase"/>
    <property type="match status" value="1"/>
</dbReference>
<dbReference type="Proteomes" id="UP000597656">
    <property type="component" value="Unassembled WGS sequence"/>
</dbReference>
<dbReference type="InterPro" id="IPR013830">
    <property type="entry name" value="SGNH_hydro"/>
</dbReference>